<sequence>SPPAIYISNTCLSQMCAGLGATIKPEDFTLMGPRCSARHQKTRCHVLKQRVRFLSSLAHSSEAPRRAPIPIRLISHPGQSLPKRDPLMPSKVKEMINEISHRRVSRLLKNDEGGGG</sequence>
<feature type="non-terminal residue" evidence="1">
    <location>
        <position position="1"/>
    </location>
</feature>
<evidence type="ECO:0000313" key="2">
    <source>
        <dbReference type="Proteomes" id="UP001219934"/>
    </source>
</evidence>
<name>A0AAD6BI06_9TELE</name>
<comment type="caution">
    <text evidence="1">The sequence shown here is derived from an EMBL/GenBank/DDBJ whole genome shotgun (WGS) entry which is preliminary data.</text>
</comment>
<keyword evidence="2" id="KW-1185">Reference proteome</keyword>
<proteinExistence type="predicted"/>
<organism evidence="1 2">
    <name type="scientific">Pogonophryne albipinna</name>
    <dbReference type="NCBI Taxonomy" id="1090488"/>
    <lineage>
        <taxon>Eukaryota</taxon>
        <taxon>Metazoa</taxon>
        <taxon>Chordata</taxon>
        <taxon>Craniata</taxon>
        <taxon>Vertebrata</taxon>
        <taxon>Euteleostomi</taxon>
        <taxon>Actinopterygii</taxon>
        <taxon>Neopterygii</taxon>
        <taxon>Teleostei</taxon>
        <taxon>Neoteleostei</taxon>
        <taxon>Acanthomorphata</taxon>
        <taxon>Eupercaria</taxon>
        <taxon>Perciformes</taxon>
        <taxon>Notothenioidei</taxon>
        <taxon>Pogonophryne</taxon>
    </lineage>
</organism>
<dbReference type="AlphaFoldDB" id="A0AAD6BI06"/>
<evidence type="ECO:0000313" key="1">
    <source>
        <dbReference type="EMBL" id="KAJ4944054.1"/>
    </source>
</evidence>
<accession>A0AAD6BI06</accession>
<dbReference type="Proteomes" id="UP001219934">
    <property type="component" value="Unassembled WGS sequence"/>
</dbReference>
<gene>
    <name evidence="1" type="ORF">JOQ06_012601</name>
</gene>
<protein>
    <submittedName>
        <fullName evidence="1">Uncharacterized protein</fullName>
    </submittedName>
</protein>
<feature type="non-terminal residue" evidence="1">
    <location>
        <position position="116"/>
    </location>
</feature>
<reference evidence="1" key="1">
    <citation type="submission" date="2022-11" db="EMBL/GenBank/DDBJ databases">
        <title>Chromosome-level genome of Pogonophryne albipinna.</title>
        <authorList>
            <person name="Jo E."/>
        </authorList>
    </citation>
    <scope>NUCLEOTIDE SEQUENCE</scope>
    <source>
        <strain evidence="1">SGF0006</strain>
        <tissue evidence="1">Muscle</tissue>
    </source>
</reference>
<dbReference type="EMBL" id="JAPTMU010000004">
    <property type="protein sequence ID" value="KAJ4944054.1"/>
    <property type="molecule type" value="Genomic_DNA"/>
</dbReference>